<dbReference type="Gene3D" id="2.60.40.1120">
    <property type="entry name" value="Carboxypeptidase-like, regulatory domain"/>
    <property type="match status" value="1"/>
</dbReference>
<evidence type="ECO:0000259" key="12">
    <source>
        <dbReference type="Pfam" id="PF00593"/>
    </source>
</evidence>
<dbReference type="Proteomes" id="UP000708576">
    <property type="component" value="Unassembled WGS sequence"/>
</dbReference>
<evidence type="ECO:0000256" key="1">
    <source>
        <dbReference type="ARBA" id="ARBA00004571"/>
    </source>
</evidence>
<organism evidence="14 15">
    <name type="scientific">Carboxylicivirga linearis</name>
    <dbReference type="NCBI Taxonomy" id="1628157"/>
    <lineage>
        <taxon>Bacteria</taxon>
        <taxon>Pseudomonadati</taxon>
        <taxon>Bacteroidota</taxon>
        <taxon>Bacteroidia</taxon>
        <taxon>Marinilabiliales</taxon>
        <taxon>Marinilabiliaceae</taxon>
        <taxon>Carboxylicivirga</taxon>
    </lineage>
</organism>
<comment type="caution">
    <text evidence="14">The sequence shown here is derived from an EMBL/GenBank/DDBJ whole genome shotgun (WGS) entry which is preliminary data.</text>
</comment>
<dbReference type="NCBIfam" id="TIGR04057">
    <property type="entry name" value="SusC_RagA_signa"/>
    <property type="match status" value="1"/>
</dbReference>
<comment type="subcellular location">
    <subcellularLocation>
        <location evidence="1 9">Cell outer membrane</location>
        <topology evidence="1 9">Multi-pass membrane protein</topology>
    </subcellularLocation>
</comment>
<dbReference type="InterPro" id="IPR008969">
    <property type="entry name" value="CarboxyPept-like_regulatory"/>
</dbReference>
<evidence type="ECO:0000313" key="15">
    <source>
        <dbReference type="Proteomes" id="UP000708576"/>
    </source>
</evidence>
<dbReference type="InterPro" id="IPR023997">
    <property type="entry name" value="TonB-dep_OMP_SusC/RagA_CS"/>
</dbReference>
<comment type="similarity">
    <text evidence="9 10">Belongs to the TonB-dependent receptor family.</text>
</comment>
<keyword evidence="8 9" id="KW-0998">Cell outer membrane</keyword>
<keyword evidence="7 9" id="KW-0472">Membrane</keyword>
<evidence type="ECO:0000313" key="14">
    <source>
        <dbReference type="EMBL" id="MBS2100739.1"/>
    </source>
</evidence>
<evidence type="ECO:0000256" key="3">
    <source>
        <dbReference type="ARBA" id="ARBA00022452"/>
    </source>
</evidence>
<evidence type="ECO:0000256" key="11">
    <source>
        <dbReference type="SAM" id="SignalP"/>
    </source>
</evidence>
<evidence type="ECO:0000256" key="5">
    <source>
        <dbReference type="ARBA" id="ARBA00022729"/>
    </source>
</evidence>
<dbReference type="Pfam" id="PF07715">
    <property type="entry name" value="Plug"/>
    <property type="match status" value="1"/>
</dbReference>
<evidence type="ECO:0000256" key="6">
    <source>
        <dbReference type="ARBA" id="ARBA00023077"/>
    </source>
</evidence>
<evidence type="ECO:0000256" key="9">
    <source>
        <dbReference type="PROSITE-ProRule" id="PRU01360"/>
    </source>
</evidence>
<keyword evidence="4 9" id="KW-0812">Transmembrane</keyword>
<gene>
    <name evidence="14" type="ORF">KEM10_20800</name>
</gene>
<dbReference type="SUPFAM" id="SSF56935">
    <property type="entry name" value="Porins"/>
    <property type="match status" value="1"/>
</dbReference>
<dbReference type="PROSITE" id="PS52016">
    <property type="entry name" value="TONB_DEPENDENT_REC_3"/>
    <property type="match status" value="1"/>
</dbReference>
<dbReference type="InterPro" id="IPR012910">
    <property type="entry name" value="Plug_dom"/>
</dbReference>
<dbReference type="InterPro" id="IPR010917">
    <property type="entry name" value="TonB_rcpt_CS"/>
</dbReference>
<dbReference type="Pfam" id="PF00593">
    <property type="entry name" value="TonB_dep_Rec_b-barrel"/>
    <property type="match status" value="1"/>
</dbReference>
<dbReference type="Pfam" id="PF13715">
    <property type="entry name" value="CarbopepD_reg_2"/>
    <property type="match status" value="1"/>
</dbReference>
<dbReference type="InterPro" id="IPR037066">
    <property type="entry name" value="Plug_dom_sf"/>
</dbReference>
<dbReference type="Gene3D" id="2.40.170.20">
    <property type="entry name" value="TonB-dependent receptor, beta-barrel domain"/>
    <property type="match status" value="1"/>
</dbReference>
<name>A0ABS5K0T9_9BACT</name>
<evidence type="ECO:0000256" key="7">
    <source>
        <dbReference type="ARBA" id="ARBA00023136"/>
    </source>
</evidence>
<dbReference type="RefSeq" id="WP_212219174.1">
    <property type="nucleotide sequence ID" value="NZ_JAGUCO010000028.1"/>
</dbReference>
<dbReference type="NCBIfam" id="TIGR04056">
    <property type="entry name" value="OMP_RagA_SusC"/>
    <property type="match status" value="1"/>
</dbReference>
<accession>A0ABS5K0T9</accession>
<keyword evidence="15" id="KW-1185">Reference proteome</keyword>
<keyword evidence="5 11" id="KW-0732">Signal</keyword>
<evidence type="ECO:0000259" key="13">
    <source>
        <dbReference type="Pfam" id="PF07715"/>
    </source>
</evidence>
<evidence type="ECO:0000256" key="4">
    <source>
        <dbReference type="ARBA" id="ARBA00022692"/>
    </source>
</evidence>
<proteinExistence type="inferred from homology"/>
<evidence type="ECO:0000256" key="8">
    <source>
        <dbReference type="ARBA" id="ARBA00023237"/>
    </source>
</evidence>
<feature type="domain" description="TonB-dependent receptor-like beta-barrel" evidence="12">
    <location>
        <begin position="441"/>
        <end position="804"/>
    </location>
</feature>
<dbReference type="InterPro" id="IPR039426">
    <property type="entry name" value="TonB-dep_rcpt-like"/>
</dbReference>
<dbReference type="PROSITE" id="PS01156">
    <property type="entry name" value="TONB_DEPENDENT_REC_2"/>
    <property type="match status" value="1"/>
</dbReference>
<dbReference type="Gene3D" id="2.170.130.10">
    <property type="entry name" value="TonB-dependent receptor, plug domain"/>
    <property type="match status" value="1"/>
</dbReference>
<keyword evidence="2 9" id="KW-0813">Transport</keyword>
<dbReference type="SUPFAM" id="SSF49464">
    <property type="entry name" value="Carboxypeptidase regulatory domain-like"/>
    <property type="match status" value="1"/>
</dbReference>
<evidence type="ECO:0000256" key="2">
    <source>
        <dbReference type="ARBA" id="ARBA00022448"/>
    </source>
</evidence>
<sequence>MKNLWLVFLLLFASNVYAQKTVTGNVTSVADGLPLPGVNIRIQGTAMGTVTNFDGEYTISVSEEDAVLEFSFIGFQTKEIIVGDKEVINVTLNDDSEILDDVVVTALGIKREKKALGYSVAEVGDEAFESAKSANPMSSLSGRLSGVQVNSTAQGPGGSASVIIRGTAIADGSNEPLYVVDGVPISNTNFSSGDDKGQGGIDAGNGMSGIAADDIENISVLKGAAATALYGSRAINGVVMITTKSGAGANGTTVDFSSNTTIDQARIYADWQREYGQGTYGNAPTNRDESRNNTSMWGARYNDVNNYTDYRGVTSPYQFYDNENDFNNLGVTLNNSVAINHNTDNATLRMSYSNLSNTGMVPNTEYERNTFTMNGSTKTWNDKLELTGKLSYVKEGSTNQSIGESPFAANLMGTPNNVPLSDLKNYKDPVTGMPIGFGELNQNIYWNLNEIRQEYQKDRFITMGQVKYNFNEDLSAMVRYGNDYVIYKSQSLWPMYTPWYERGRLVQANARDNETNVDGLVTYNKDFGKWGVTANAGAAMMIQEFDQVNTFESEFLSDSMQRPGFGTQRSISADYRKRQINSLFATAQFRYDSFLYVDFSARNDWSSTLPVNNNSYFYPSVSSSLIFTELFDAPAWFSFGKVRASWAQVGSDTDPYMTRTFYNIGSDNLPGNGGEAGNGQIDGNTIPNPHLKPSMNESVEVGLDLKFFNNRLGLDVAYYNSKATDQIVRVAVSPTTGYRNAIVNAGSIQNAGVEASIYAEPIRTNNFSWNTTVNYAYNKNKVLDLTERVNQLTLFESSNVSIVAREGEAYGQILGTKYRRDEEGNIALDNTGRPMVTDELHTLGNAYHHTMVGWVNQFQYKNWSATLVLDGKFGGDIYSNTESSAYNTGRHQSTLQRNQYTEGQLWFPTELGGVGTTAAPQDLYAAIARVDEQFIYDASYLAVQEINLTYHFPTSMFEKVNFMRSASVGVFARNLGYLWRATDNIDPQASYSIANGGGGVEYGNLALPRNYGFNLNIKF</sequence>
<keyword evidence="3 9" id="KW-1134">Transmembrane beta strand</keyword>
<dbReference type="InterPro" id="IPR023996">
    <property type="entry name" value="TonB-dep_OMP_SusC/RagA"/>
</dbReference>
<protein>
    <submittedName>
        <fullName evidence="14">SusC/RagA family TonB-linked outer membrane protein</fullName>
    </submittedName>
</protein>
<dbReference type="InterPro" id="IPR000531">
    <property type="entry name" value="Beta-barrel_TonB"/>
</dbReference>
<dbReference type="InterPro" id="IPR036942">
    <property type="entry name" value="Beta-barrel_TonB_sf"/>
</dbReference>
<reference evidence="14 15" key="1">
    <citation type="journal article" date="2015" name="Int. J. Syst. Evol. Microbiol.">
        <title>Carboxylicivirga linearis sp. nov., isolated from a sea cucumber culture pond.</title>
        <authorList>
            <person name="Wang F.Q."/>
            <person name="Zhou Y.X."/>
            <person name="Lin X.Z."/>
            <person name="Chen G.J."/>
            <person name="Du Z.J."/>
        </authorList>
    </citation>
    <scope>NUCLEOTIDE SEQUENCE [LARGE SCALE GENOMIC DNA]</scope>
    <source>
        <strain evidence="14 15">FB218</strain>
    </source>
</reference>
<feature type="domain" description="TonB-dependent receptor plug" evidence="13">
    <location>
        <begin position="114"/>
        <end position="238"/>
    </location>
</feature>
<keyword evidence="6 10" id="KW-0798">TonB box</keyword>
<dbReference type="EMBL" id="JAGUCO010000028">
    <property type="protein sequence ID" value="MBS2100739.1"/>
    <property type="molecule type" value="Genomic_DNA"/>
</dbReference>
<feature type="signal peptide" evidence="11">
    <location>
        <begin position="1"/>
        <end position="18"/>
    </location>
</feature>
<feature type="chain" id="PRO_5046309684" evidence="11">
    <location>
        <begin position="19"/>
        <end position="1019"/>
    </location>
</feature>
<evidence type="ECO:0000256" key="10">
    <source>
        <dbReference type="RuleBase" id="RU003357"/>
    </source>
</evidence>